<keyword evidence="5 7" id="KW-0805">Transcription regulation</keyword>
<dbReference type="FunFam" id="3.30.300.20:FF:000002">
    <property type="entry name" value="Transcription termination/antitermination protein NusA"/>
    <property type="match status" value="1"/>
</dbReference>
<proteinExistence type="inferred from homology"/>
<evidence type="ECO:0000259" key="11">
    <source>
        <dbReference type="Pfam" id="PF13184"/>
    </source>
</evidence>
<dbReference type="GO" id="GO:0005829">
    <property type="term" value="C:cytosol"/>
    <property type="evidence" value="ECO:0007669"/>
    <property type="project" value="TreeGrafter"/>
</dbReference>
<evidence type="ECO:0000256" key="1">
    <source>
        <dbReference type="ARBA" id="ARBA00022472"/>
    </source>
</evidence>
<gene>
    <name evidence="7 13" type="primary">nusA</name>
    <name evidence="13" type="ORF">KC640_01970</name>
</gene>
<dbReference type="GO" id="GO:0003677">
    <property type="term" value="F:DNA binding"/>
    <property type="evidence" value="ECO:0007669"/>
    <property type="project" value="InterPro"/>
</dbReference>
<feature type="compositionally biased region" description="Basic and acidic residues" evidence="8">
    <location>
        <begin position="363"/>
        <end position="382"/>
    </location>
</feature>
<evidence type="ECO:0000256" key="2">
    <source>
        <dbReference type="ARBA" id="ARBA00022490"/>
    </source>
</evidence>
<dbReference type="SUPFAM" id="SSF47789">
    <property type="entry name" value="C-terminal domain of RNA polymerase alpha subunit"/>
    <property type="match status" value="1"/>
</dbReference>
<dbReference type="InterPro" id="IPR009019">
    <property type="entry name" value="KH_sf_prok-type"/>
</dbReference>
<keyword evidence="3 7" id="KW-0889">Transcription antitermination</keyword>
<protein>
    <recommendedName>
        <fullName evidence="7">Transcription termination/antitermination protein NusA</fullName>
    </recommendedName>
</protein>
<keyword evidence="6 7" id="KW-0804">Transcription</keyword>
<accession>A0A955L075</accession>
<reference evidence="13" key="1">
    <citation type="submission" date="2020-04" db="EMBL/GenBank/DDBJ databases">
        <authorList>
            <person name="Zhang T."/>
        </authorList>
    </citation>
    <scope>NUCLEOTIDE SEQUENCE</scope>
    <source>
        <strain evidence="13">HKST-UBA12</strain>
    </source>
</reference>
<dbReference type="InterPro" id="IPR012340">
    <property type="entry name" value="NA-bd_OB-fold"/>
</dbReference>
<feature type="domain" description="Transcription factor NusA N-terminal" evidence="10">
    <location>
        <begin position="4"/>
        <end position="126"/>
    </location>
</feature>
<dbReference type="FunFam" id="3.30.300.20:FF:000005">
    <property type="entry name" value="Transcription termination/antitermination protein NusA"/>
    <property type="match status" value="1"/>
</dbReference>
<evidence type="ECO:0000256" key="4">
    <source>
        <dbReference type="ARBA" id="ARBA00022884"/>
    </source>
</evidence>
<dbReference type="Gene3D" id="2.40.50.140">
    <property type="entry name" value="Nucleic acid-binding proteins"/>
    <property type="match status" value="1"/>
</dbReference>
<dbReference type="GO" id="GO:0031564">
    <property type="term" value="P:transcription antitermination"/>
    <property type="evidence" value="ECO:0007669"/>
    <property type="project" value="UniProtKB-UniRule"/>
</dbReference>
<comment type="similarity">
    <text evidence="7">Belongs to the NusA family.</text>
</comment>
<evidence type="ECO:0000256" key="8">
    <source>
        <dbReference type="SAM" id="MobiDB-lite"/>
    </source>
</evidence>
<feature type="region of interest" description="Disordered" evidence="8">
    <location>
        <begin position="363"/>
        <end position="383"/>
    </location>
</feature>
<evidence type="ECO:0000259" key="10">
    <source>
        <dbReference type="Pfam" id="PF08529"/>
    </source>
</evidence>
<reference evidence="13" key="2">
    <citation type="journal article" date="2021" name="Microbiome">
        <title>Successional dynamics and alternative stable states in a saline activated sludge microbial community over 9 years.</title>
        <authorList>
            <person name="Wang Y."/>
            <person name="Ye J."/>
            <person name="Ju F."/>
            <person name="Liu L."/>
            <person name="Boyd J.A."/>
            <person name="Deng Y."/>
            <person name="Parks D.H."/>
            <person name="Jiang X."/>
            <person name="Yin X."/>
            <person name="Woodcroft B.J."/>
            <person name="Tyson G.W."/>
            <person name="Hugenholtz P."/>
            <person name="Polz M.F."/>
            <person name="Zhang T."/>
        </authorList>
    </citation>
    <scope>NUCLEOTIDE SEQUENCE</scope>
    <source>
        <strain evidence="13">HKST-UBA12</strain>
    </source>
</reference>
<keyword evidence="2 7" id="KW-0963">Cytoplasm</keyword>
<comment type="subunit">
    <text evidence="7">Monomer. Binds directly to the core enzyme of the DNA-dependent RNA polymerase and to nascent RNA.</text>
</comment>
<dbReference type="CDD" id="cd04455">
    <property type="entry name" value="S1_NusA"/>
    <property type="match status" value="1"/>
</dbReference>
<dbReference type="InterPro" id="IPR025249">
    <property type="entry name" value="TF_NusA_KH_1st"/>
</dbReference>
<dbReference type="InterPro" id="IPR030842">
    <property type="entry name" value="TF_NusA_bacterial"/>
</dbReference>
<dbReference type="Pfam" id="PF13184">
    <property type="entry name" value="KH_NusA_1st"/>
    <property type="match status" value="1"/>
</dbReference>
<dbReference type="NCBIfam" id="TIGR01953">
    <property type="entry name" value="NusA"/>
    <property type="match status" value="1"/>
</dbReference>
<keyword evidence="4 7" id="KW-0694">RNA-binding</keyword>
<sequence>MNTNLISAIKQIAAERGIEVEEILDGIKQAIRLAFKRDYPEDEGAALEVEIDPEEDTIAVYADKKVVTEVTNPPTQISLDDAQKIQPKLKVGDHVLVEITHTGDFGRVAAQAARQVILQKLKESEHEAMVKQFKDKIGTVDSAVIQRMDRDNSVICEIYRAIARMPREEQIPTEFYQSGSRIKVYLKKIEQDAKGKTLIVSRSDPNFLRALFEMEVPEIASGTVEIMEIAREAGSRSKVAVRSNADGVDPIGSCVGQRGSRINSITNELKTTRGEEKIDIIPWNEDTKTFLANAIRPAEAAEVKIINEEERQALILVDDEYLSLAIGREGQNVRLAVKLTGWKLDIQGVQGYKEAGEISKFQEGEKPAKAAKKEEKTTKTSEIDSLGLTSRTVSALGKAGVTGVSDLKAKVEAGEKIAGVGPKSMEEIKAALG</sequence>
<organism evidence="13 14">
    <name type="scientific">Candidatus Dojkabacteria bacterium</name>
    <dbReference type="NCBI Taxonomy" id="2099670"/>
    <lineage>
        <taxon>Bacteria</taxon>
        <taxon>Candidatus Dojkabacteria</taxon>
    </lineage>
</organism>
<dbReference type="Pfam" id="PF26594">
    <property type="entry name" value="KH_NusA_2nd"/>
    <property type="match status" value="1"/>
</dbReference>
<keyword evidence="1 7" id="KW-0806">Transcription termination</keyword>
<dbReference type="Pfam" id="PF08529">
    <property type="entry name" value="NusA_N"/>
    <property type="match status" value="1"/>
</dbReference>
<dbReference type="InterPro" id="IPR036555">
    <property type="entry name" value="NusA_N_sf"/>
</dbReference>
<dbReference type="EMBL" id="JAGQLI010000101">
    <property type="protein sequence ID" value="MCA9379171.1"/>
    <property type="molecule type" value="Genomic_DNA"/>
</dbReference>
<comment type="function">
    <text evidence="7">Participates in both transcription termination and antitermination.</text>
</comment>
<evidence type="ECO:0000256" key="7">
    <source>
        <dbReference type="HAMAP-Rule" id="MF_00945"/>
    </source>
</evidence>
<dbReference type="Gene3D" id="3.30.1480.10">
    <property type="entry name" value="NusA, N-terminal domain"/>
    <property type="match status" value="1"/>
</dbReference>
<dbReference type="InterPro" id="IPR058582">
    <property type="entry name" value="KH_NusA_2nd"/>
</dbReference>
<feature type="domain" description="NusA-like second KH" evidence="12">
    <location>
        <begin position="288"/>
        <end position="354"/>
    </location>
</feature>
<dbReference type="GO" id="GO:0003700">
    <property type="term" value="F:DNA-binding transcription factor activity"/>
    <property type="evidence" value="ECO:0007669"/>
    <property type="project" value="InterPro"/>
</dbReference>
<evidence type="ECO:0000256" key="6">
    <source>
        <dbReference type="ARBA" id="ARBA00023163"/>
    </source>
</evidence>
<dbReference type="PANTHER" id="PTHR22648">
    <property type="entry name" value="TRANSCRIPTION TERMINATION FACTOR NUSA"/>
    <property type="match status" value="1"/>
</dbReference>
<evidence type="ECO:0000259" key="9">
    <source>
        <dbReference type="Pfam" id="PF03118"/>
    </source>
</evidence>
<dbReference type="PROSITE" id="PS50084">
    <property type="entry name" value="KH_TYPE_1"/>
    <property type="match status" value="1"/>
</dbReference>
<dbReference type="Proteomes" id="UP000760819">
    <property type="component" value="Unassembled WGS sequence"/>
</dbReference>
<feature type="domain" description="Transcription factor NusA first KH" evidence="11">
    <location>
        <begin position="202"/>
        <end position="283"/>
    </location>
</feature>
<feature type="domain" description="RNA polymerase alpha subunit C-terminal" evidence="9">
    <location>
        <begin position="372"/>
        <end position="432"/>
    </location>
</feature>
<evidence type="ECO:0000256" key="5">
    <source>
        <dbReference type="ARBA" id="ARBA00023015"/>
    </source>
</evidence>
<dbReference type="CDD" id="cd22529">
    <property type="entry name" value="KH-II_NusA_rpt2"/>
    <property type="match status" value="1"/>
</dbReference>
<dbReference type="GO" id="GO:0003899">
    <property type="term" value="F:DNA-directed RNA polymerase activity"/>
    <property type="evidence" value="ECO:0007669"/>
    <property type="project" value="InterPro"/>
</dbReference>
<comment type="caution">
    <text evidence="13">The sequence shown here is derived from an EMBL/GenBank/DDBJ whole genome shotgun (WGS) entry which is preliminary data.</text>
</comment>
<evidence type="ECO:0000256" key="3">
    <source>
        <dbReference type="ARBA" id="ARBA00022814"/>
    </source>
</evidence>
<evidence type="ECO:0000259" key="12">
    <source>
        <dbReference type="Pfam" id="PF26594"/>
    </source>
</evidence>
<dbReference type="SUPFAM" id="SSF69705">
    <property type="entry name" value="Transcription factor NusA, N-terminal domain"/>
    <property type="match status" value="1"/>
</dbReference>
<dbReference type="Gene3D" id="1.10.150.20">
    <property type="entry name" value="5' to 3' exonuclease, C-terminal subdomain"/>
    <property type="match status" value="1"/>
</dbReference>
<evidence type="ECO:0000313" key="14">
    <source>
        <dbReference type="Proteomes" id="UP000760819"/>
    </source>
</evidence>
<dbReference type="GO" id="GO:0006353">
    <property type="term" value="P:DNA-templated transcription termination"/>
    <property type="evidence" value="ECO:0007669"/>
    <property type="project" value="UniProtKB-UniRule"/>
</dbReference>
<comment type="subcellular location">
    <subcellularLocation>
        <location evidence="7">Cytoplasm</location>
    </subcellularLocation>
</comment>
<dbReference type="Gene3D" id="3.30.300.20">
    <property type="match status" value="2"/>
</dbReference>
<dbReference type="GO" id="GO:0003723">
    <property type="term" value="F:RNA binding"/>
    <property type="evidence" value="ECO:0007669"/>
    <property type="project" value="UniProtKB-UniRule"/>
</dbReference>
<dbReference type="PANTHER" id="PTHR22648:SF0">
    <property type="entry name" value="TRANSCRIPTION TERMINATION_ANTITERMINATION PROTEIN NUSA"/>
    <property type="match status" value="1"/>
</dbReference>
<name>A0A955L075_9BACT</name>
<dbReference type="CDD" id="cd02134">
    <property type="entry name" value="KH-II_NusA_rpt1"/>
    <property type="match status" value="1"/>
</dbReference>
<dbReference type="AlphaFoldDB" id="A0A955L075"/>
<dbReference type="SUPFAM" id="SSF50249">
    <property type="entry name" value="Nucleic acid-binding proteins"/>
    <property type="match status" value="1"/>
</dbReference>
<dbReference type="InterPro" id="IPR011260">
    <property type="entry name" value="RNAP_asu_C"/>
</dbReference>
<evidence type="ECO:0000313" key="13">
    <source>
        <dbReference type="EMBL" id="MCA9379171.1"/>
    </source>
</evidence>
<dbReference type="SUPFAM" id="SSF54814">
    <property type="entry name" value="Prokaryotic type KH domain (KH-domain type II)"/>
    <property type="match status" value="2"/>
</dbReference>
<dbReference type="InterPro" id="IPR015946">
    <property type="entry name" value="KH_dom-like_a/b"/>
</dbReference>
<dbReference type="HAMAP" id="MF_00945_B">
    <property type="entry name" value="NusA_B"/>
    <property type="match status" value="1"/>
</dbReference>
<dbReference type="InterPro" id="IPR013735">
    <property type="entry name" value="TF_NusA_N"/>
</dbReference>
<dbReference type="InterPro" id="IPR010213">
    <property type="entry name" value="TF_NusA"/>
</dbReference>
<dbReference type="Pfam" id="PF03118">
    <property type="entry name" value="RNA_pol_A_CTD"/>
    <property type="match status" value="1"/>
</dbReference>